<reference evidence="1 2" key="1">
    <citation type="submission" date="2011-11" db="EMBL/GenBank/DDBJ databases">
        <title>The Noncontiguous Finished sequence of Saccharomonospora cyanea NA-134.</title>
        <authorList>
            <consortium name="US DOE Joint Genome Institute"/>
            <person name="Lucas S."/>
            <person name="Han J."/>
            <person name="Lapidus A."/>
            <person name="Cheng J.-F."/>
            <person name="Goodwin L."/>
            <person name="Pitluck S."/>
            <person name="Peters L."/>
            <person name="Ovchinnikova G."/>
            <person name="Lu M."/>
            <person name="Detter J.C."/>
            <person name="Han C."/>
            <person name="Tapia R."/>
            <person name="Land M."/>
            <person name="Hauser L."/>
            <person name="Kyrpides N."/>
            <person name="Ivanova N."/>
            <person name="Pagani I."/>
            <person name="Brambilla E.-M."/>
            <person name="Klenk H.-P."/>
            <person name="Woyke T."/>
        </authorList>
    </citation>
    <scope>NUCLEOTIDE SEQUENCE [LARGE SCALE GENOMIC DNA]</scope>
    <source>
        <strain evidence="1 2">NA-134</strain>
    </source>
</reference>
<evidence type="ECO:0000313" key="1">
    <source>
        <dbReference type="EMBL" id="EHR60978.1"/>
    </source>
</evidence>
<dbReference type="RefSeq" id="WP_005455909.1">
    <property type="nucleotide sequence ID" value="NZ_CM001440.1"/>
</dbReference>
<name>H5XLT0_9PSEU</name>
<organism evidence="1 2">
    <name type="scientific">Saccharomonospora cyanea NA-134</name>
    <dbReference type="NCBI Taxonomy" id="882082"/>
    <lineage>
        <taxon>Bacteria</taxon>
        <taxon>Bacillati</taxon>
        <taxon>Actinomycetota</taxon>
        <taxon>Actinomycetes</taxon>
        <taxon>Pseudonocardiales</taxon>
        <taxon>Pseudonocardiaceae</taxon>
        <taxon>Saccharomonospora</taxon>
    </lineage>
</organism>
<dbReference type="AlphaFoldDB" id="H5XLT0"/>
<dbReference type="Proteomes" id="UP000002791">
    <property type="component" value="Chromosome"/>
</dbReference>
<dbReference type="EMBL" id="CM001440">
    <property type="protein sequence ID" value="EHR60978.1"/>
    <property type="molecule type" value="Genomic_DNA"/>
</dbReference>
<gene>
    <name evidence="1" type="ORF">SaccyDRAFT_2086</name>
</gene>
<sequence length="82" mass="8886">MTRRNVESADVEIVDFGDVVADERVIEFHLRRGGNDEAVFAVVVPEGGDWSSAMFSVDPRAGDIPVAVVEQALAVAREMVRG</sequence>
<dbReference type="OrthoDB" id="4313520at2"/>
<protein>
    <submittedName>
        <fullName evidence="1">Uncharacterized protein</fullName>
    </submittedName>
</protein>
<accession>H5XLT0</accession>
<evidence type="ECO:0000313" key="2">
    <source>
        <dbReference type="Proteomes" id="UP000002791"/>
    </source>
</evidence>
<dbReference type="HOGENOM" id="CLU_2556235_0_0_11"/>
<keyword evidence="2" id="KW-1185">Reference proteome</keyword>
<proteinExistence type="predicted"/>
<dbReference type="STRING" id="882082.SaccyDRAFT_2086"/>